<dbReference type="AlphaFoldDB" id="A0A0R2DJU4"/>
<dbReference type="CDD" id="cd01105">
    <property type="entry name" value="HTH_GlnR-like"/>
    <property type="match status" value="1"/>
</dbReference>
<dbReference type="Proteomes" id="UP000051589">
    <property type="component" value="Unassembled WGS sequence"/>
</dbReference>
<accession>A0A0R2DJU4</accession>
<gene>
    <name evidence="3" type="ORF">FD13_GL000207</name>
</gene>
<dbReference type="PROSITE" id="PS00552">
    <property type="entry name" value="HTH_MERR_1"/>
    <property type="match status" value="1"/>
</dbReference>
<dbReference type="SMART" id="SM00422">
    <property type="entry name" value="HTH_MERR"/>
    <property type="match status" value="1"/>
</dbReference>
<feature type="domain" description="HTH merR-type" evidence="2">
    <location>
        <begin position="21"/>
        <end position="91"/>
    </location>
</feature>
<dbReference type="InterPro" id="IPR000551">
    <property type="entry name" value="MerR-type_HTH_dom"/>
</dbReference>
<dbReference type="PANTHER" id="PTHR30204">
    <property type="entry name" value="REDOX-CYCLING DRUG-SENSING TRANSCRIPTIONAL ACTIVATOR SOXR"/>
    <property type="match status" value="1"/>
</dbReference>
<comment type="caution">
    <text evidence="3">The sequence shown here is derived from an EMBL/GenBank/DDBJ whole genome shotgun (WGS) entry which is preliminary data.</text>
</comment>
<keyword evidence="1" id="KW-0238">DNA-binding</keyword>
<dbReference type="SUPFAM" id="SSF46955">
    <property type="entry name" value="Putative DNA-binding domain"/>
    <property type="match status" value="1"/>
</dbReference>
<evidence type="ECO:0000313" key="3">
    <source>
        <dbReference type="EMBL" id="KRN03419.1"/>
    </source>
</evidence>
<keyword evidence="4" id="KW-1185">Reference proteome</keyword>
<proteinExistence type="predicted"/>
<dbReference type="InterPro" id="IPR009061">
    <property type="entry name" value="DNA-bd_dom_put_sf"/>
</dbReference>
<dbReference type="InterPro" id="IPR047057">
    <property type="entry name" value="MerR_fam"/>
</dbReference>
<dbReference type="Pfam" id="PF13411">
    <property type="entry name" value="MerR_1"/>
    <property type="match status" value="1"/>
</dbReference>
<reference evidence="3 4" key="1">
    <citation type="journal article" date="2015" name="Genome Announc.">
        <title>Expanding the biotechnology potential of lactobacilli through comparative genomics of 213 strains and associated genera.</title>
        <authorList>
            <person name="Sun Z."/>
            <person name="Harris H.M."/>
            <person name="McCann A."/>
            <person name="Guo C."/>
            <person name="Argimon S."/>
            <person name="Zhang W."/>
            <person name="Yang X."/>
            <person name="Jeffery I.B."/>
            <person name="Cooney J.C."/>
            <person name="Kagawa T.F."/>
            <person name="Liu W."/>
            <person name="Song Y."/>
            <person name="Salvetti E."/>
            <person name="Wrobel A."/>
            <person name="Rasinkangas P."/>
            <person name="Parkhill J."/>
            <person name="Rea M.C."/>
            <person name="O'Sullivan O."/>
            <person name="Ritari J."/>
            <person name="Douillard F.P."/>
            <person name="Paul Ross R."/>
            <person name="Yang R."/>
            <person name="Briner A.E."/>
            <person name="Felis G.E."/>
            <person name="de Vos W.M."/>
            <person name="Barrangou R."/>
            <person name="Klaenhammer T.R."/>
            <person name="Caufield P.W."/>
            <person name="Cui Y."/>
            <person name="Zhang H."/>
            <person name="O'Toole P.W."/>
        </authorList>
    </citation>
    <scope>NUCLEOTIDE SEQUENCE [LARGE SCALE GENOMIC DNA]</scope>
    <source>
        <strain evidence="3 4">DSM 21775</strain>
    </source>
</reference>
<evidence type="ECO:0000313" key="4">
    <source>
        <dbReference type="Proteomes" id="UP000051589"/>
    </source>
</evidence>
<dbReference type="Gene3D" id="1.10.1660.10">
    <property type="match status" value="1"/>
</dbReference>
<dbReference type="STRING" id="1423803.FD13_GL000207"/>
<dbReference type="GO" id="GO:0003700">
    <property type="term" value="F:DNA-binding transcription factor activity"/>
    <property type="evidence" value="ECO:0007669"/>
    <property type="project" value="InterPro"/>
</dbReference>
<evidence type="ECO:0000259" key="2">
    <source>
        <dbReference type="PROSITE" id="PS50937"/>
    </source>
</evidence>
<sequence>MTVMAEFSDELRQVFDVKRLVFRIGEIASMTGVSARQLRYWEQKGLIQSQDRPDEKQARVYTFKTFIQVSIIKYFLDEGLTLAAAAKRATERRARAEQIHRFVDRGLQGLLQIDGEMALNLGAFDANQTLLALLPADGGVHYRLLPNAEVRRLMAITPN</sequence>
<evidence type="ECO:0000256" key="1">
    <source>
        <dbReference type="ARBA" id="ARBA00023125"/>
    </source>
</evidence>
<dbReference type="EMBL" id="AYZH01000001">
    <property type="protein sequence ID" value="KRN03419.1"/>
    <property type="molecule type" value="Genomic_DNA"/>
</dbReference>
<name>A0A0R2DJU4_9LACO</name>
<dbReference type="PATRIC" id="fig|1423803.3.peg.207"/>
<dbReference type="PROSITE" id="PS50937">
    <property type="entry name" value="HTH_MERR_2"/>
    <property type="match status" value="1"/>
</dbReference>
<protein>
    <submittedName>
        <fullName evidence="3">Transcriptional regulator</fullName>
    </submittedName>
</protein>
<organism evidence="3 4">
    <name type="scientific">Levilactobacillus senmaizukei DSM 21775 = NBRC 103853</name>
    <dbReference type="NCBI Taxonomy" id="1423803"/>
    <lineage>
        <taxon>Bacteria</taxon>
        <taxon>Bacillati</taxon>
        <taxon>Bacillota</taxon>
        <taxon>Bacilli</taxon>
        <taxon>Lactobacillales</taxon>
        <taxon>Lactobacillaceae</taxon>
        <taxon>Levilactobacillus</taxon>
    </lineage>
</organism>
<dbReference type="GO" id="GO:0003677">
    <property type="term" value="F:DNA binding"/>
    <property type="evidence" value="ECO:0007669"/>
    <property type="project" value="UniProtKB-KW"/>
</dbReference>
<dbReference type="PANTHER" id="PTHR30204:SF58">
    <property type="entry name" value="HTH-TYPE TRANSCRIPTIONAL REGULATOR YFMP"/>
    <property type="match status" value="1"/>
</dbReference>